<sequence>MNPGGPLGSGPAGDRVWLTGNNLTGGRVFFGDVPGINSSCGPSFCTVTSPPGTGTVDVRVATFGGISPVTSWDKYTYTG</sequence>
<name>A0A7W7VZD1_KITKI</name>
<accession>A0A7W7VZD1</accession>
<evidence type="ECO:0000313" key="2">
    <source>
        <dbReference type="Proteomes" id="UP000540506"/>
    </source>
</evidence>
<dbReference type="InterPro" id="IPR014756">
    <property type="entry name" value="Ig_E-set"/>
</dbReference>
<dbReference type="EMBL" id="JACHJV010000003">
    <property type="protein sequence ID" value="MBB4928662.1"/>
    <property type="molecule type" value="Genomic_DNA"/>
</dbReference>
<organism evidence="1 2">
    <name type="scientific">Kitasatospora kifunensis</name>
    <name type="common">Streptomyces kifunensis</name>
    <dbReference type="NCBI Taxonomy" id="58351"/>
    <lineage>
        <taxon>Bacteria</taxon>
        <taxon>Bacillati</taxon>
        <taxon>Actinomycetota</taxon>
        <taxon>Actinomycetes</taxon>
        <taxon>Kitasatosporales</taxon>
        <taxon>Streptomycetaceae</taxon>
        <taxon>Kitasatospora</taxon>
    </lineage>
</organism>
<dbReference type="Proteomes" id="UP000540506">
    <property type="component" value="Unassembled WGS sequence"/>
</dbReference>
<dbReference type="GO" id="GO:0005975">
    <property type="term" value="P:carbohydrate metabolic process"/>
    <property type="evidence" value="ECO:0007669"/>
    <property type="project" value="UniProtKB-ARBA"/>
</dbReference>
<dbReference type="InterPro" id="IPR013783">
    <property type="entry name" value="Ig-like_fold"/>
</dbReference>
<dbReference type="RefSeq" id="WP_184946170.1">
    <property type="nucleotide sequence ID" value="NZ_JACHJV010000003.1"/>
</dbReference>
<evidence type="ECO:0008006" key="3">
    <source>
        <dbReference type="Google" id="ProtNLM"/>
    </source>
</evidence>
<gene>
    <name evidence="1" type="ORF">FHR34_007759</name>
</gene>
<proteinExistence type="predicted"/>
<keyword evidence="2" id="KW-1185">Reference proteome</keyword>
<dbReference type="Gene3D" id="2.60.40.10">
    <property type="entry name" value="Immunoglobulins"/>
    <property type="match status" value="1"/>
</dbReference>
<comment type="caution">
    <text evidence="1">The sequence shown here is derived from an EMBL/GenBank/DDBJ whole genome shotgun (WGS) entry which is preliminary data.</text>
</comment>
<dbReference type="SUPFAM" id="SSF81296">
    <property type="entry name" value="E set domains"/>
    <property type="match status" value="1"/>
</dbReference>
<evidence type="ECO:0000313" key="1">
    <source>
        <dbReference type="EMBL" id="MBB4928662.1"/>
    </source>
</evidence>
<protein>
    <recommendedName>
        <fullName evidence="3">IPT/TIG domain-containing protein</fullName>
    </recommendedName>
</protein>
<dbReference type="AlphaFoldDB" id="A0A7W7VZD1"/>
<reference evidence="1 2" key="1">
    <citation type="submission" date="2020-08" db="EMBL/GenBank/DDBJ databases">
        <title>Sequencing the genomes of 1000 actinobacteria strains.</title>
        <authorList>
            <person name="Klenk H.-P."/>
        </authorList>
    </citation>
    <scope>NUCLEOTIDE SEQUENCE [LARGE SCALE GENOMIC DNA]</scope>
    <source>
        <strain evidence="1 2">DSM 41654</strain>
    </source>
</reference>